<organism evidence="2 3">
    <name type="scientific">Xanthomonas euroxanthea</name>
    <dbReference type="NCBI Taxonomy" id="2259622"/>
    <lineage>
        <taxon>Bacteria</taxon>
        <taxon>Pseudomonadati</taxon>
        <taxon>Pseudomonadota</taxon>
        <taxon>Gammaproteobacteria</taxon>
        <taxon>Lysobacterales</taxon>
        <taxon>Lysobacteraceae</taxon>
        <taxon>Xanthomonas</taxon>
    </lineage>
</organism>
<dbReference type="KEGG" id="xeu:XSP_001073"/>
<protein>
    <submittedName>
        <fullName evidence="2">Uncharacterized protein</fullName>
    </submittedName>
</protein>
<gene>
    <name evidence="2" type="ORF">XSP_001073</name>
</gene>
<dbReference type="EMBL" id="LR824641">
    <property type="protein sequence ID" value="CAD0317987.1"/>
    <property type="molecule type" value="Genomic_DNA"/>
</dbReference>
<dbReference type="AlphaFoldDB" id="A0A8E4H361"/>
<evidence type="ECO:0000313" key="3">
    <source>
        <dbReference type="Proteomes" id="UP000515493"/>
    </source>
</evidence>
<dbReference type="Proteomes" id="UP000515493">
    <property type="component" value="Chromosome"/>
</dbReference>
<dbReference type="GeneID" id="79388407"/>
<evidence type="ECO:0000313" key="2">
    <source>
        <dbReference type="EMBL" id="CAD1788821.1"/>
    </source>
</evidence>
<reference evidence="2 3" key="1">
    <citation type="submission" date="2020-07" db="EMBL/GenBank/DDBJ databases">
        <authorList>
            <person name="Teixeira M."/>
        </authorList>
    </citation>
    <scope>NUCLEOTIDE SEQUENCE [LARGE SCALE GENOMIC DNA]</scope>
    <source>
        <strain evidence="2">1</strain>
        <strain evidence="1">Xanthomonas sp. CPBF 367</strain>
    </source>
</reference>
<proteinExistence type="predicted"/>
<dbReference type="RefSeq" id="WP_180707848.1">
    <property type="nucleotide sequence ID" value="NZ_LR861803.1"/>
</dbReference>
<evidence type="ECO:0000313" key="1">
    <source>
        <dbReference type="EMBL" id="CAD0317987.1"/>
    </source>
</evidence>
<name>A0A8E4H361_9XANT</name>
<accession>A0A8E4H361</accession>
<sequence length="54" mass="6053">MTYTWAQAKAFVAAAIRDDREQLLMREASTAQAVRMAMGAEPAAFTKYLNDLTR</sequence>
<dbReference type="EMBL" id="LR861803">
    <property type="protein sequence ID" value="CAD1788821.1"/>
    <property type="molecule type" value="Genomic_DNA"/>
</dbReference>